<dbReference type="PROSITE" id="PS00893">
    <property type="entry name" value="NUDIX_BOX"/>
    <property type="match status" value="1"/>
</dbReference>
<dbReference type="GO" id="GO:0035539">
    <property type="term" value="F:8-oxo-7,8-dihydrodeoxyguanosine triphosphate pyrophosphatase activity"/>
    <property type="evidence" value="ECO:0007669"/>
    <property type="project" value="UniProtKB-EC"/>
</dbReference>
<feature type="binding site" evidence="12">
    <location>
        <position position="23"/>
    </location>
    <ligand>
        <name>8-oxo-dGTP</name>
        <dbReference type="ChEBI" id="CHEBI:77896"/>
    </ligand>
</feature>
<comment type="similarity">
    <text evidence="2 14">Belongs to the Nudix hydrolase family.</text>
</comment>
<accession>A0A081C3I3</accession>
<dbReference type="GO" id="GO:0044715">
    <property type="term" value="F:8-oxo-dGDP phosphatase activity"/>
    <property type="evidence" value="ECO:0007669"/>
    <property type="project" value="TreeGrafter"/>
</dbReference>
<sequence length="131" mass="14622">MNNSIKVTAAVIIENQRVLITQRAAHDAMGEKWEFPGGKIEPGETPQACLQRELQEELGIVAEVCDLFAVSQHAYPQFNIELSAYTAVIRSGQMTLHTHKDARWVTLDELPLFDFSAADRPIVQKLTSTTI</sequence>
<evidence type="ECO:0000256" key="13">
    <source>
        <dbReference type="PIRSR" id="PIRSR603561-2"/>
    </source>
</evidence>
<gene>
    <name evidence="16" type="ORF">U27_06114</name>
</gene>
<dbReference type="Pfam" id="PF00293">
    <property type="entry name" value="NUDIX"/>
    <property type="match status" value="1"/>
</dbReference>
<dbReference type="eggNOG" id="COG1051">
    <property type="taxonomic scope" value="Bacteria"/>
</dbReference>
<comment type="cofactor">
    <cofactor evidence="1 13">
        <name>Mg(2+)</name>
        <dbReference type="ChEBI" id="CHEBI:18420"/>
    </cofactor>
</comment>
<organism evidence="16">
    <name type="scientific">Vecturithrix granuli</name>
    <dbReference type="NCBI Taxonomy" id="1499967"/>
    <lineage>
        <taxon>Bacteria</taxon>
        <taxon>Candidatus Moduliflexota</taxon>
        <taxon>Candidatus Vecturitrichia</taxon>
        <taxon>Candidatus Vecturitrichales</taxon>
        <taxon>Candidatus Vecturitrichaceae</taxon>
        <taxon>Candidatus Vecturithrix</taxon>
    </lineage>
</organism>
<evidence type="ECO:0000256" key="8">
    <source>
        <dbReference type="ARBA" id="ARBA00022842"/>
    </source>
</evidence>
<dbReference type="GO" id="GO:0046872">
    <property type="term" value="F:metal ion binding"/>
    <property type="evidence" value="ECO:0007669"/>
    <property type="project" value="UniProtKB-KW"/>
</dbReference>
<evidence type="ECO:0000256" key="1">
    <source>
        <dbReference type="ARBA" id="ARBA00001946"/>
    </source>
</evidence>
<evidence type="ECO:0000256" key="14">
    <source>
        <dbReference type="RuleBase" id="RU003476"/>
    </source>
</evidence>
<keyword evidence="4" id="KW-0235">DNA replication</keyword>
<dbReference type="CDD" id="cd03425">
    <property type="entry name" value="NUDIX_MutT_NudA_like"/>
    <property type="match status" value="1"/>
</dbReference>
<evidence type="ECO:0000256" key="11">
    <source>
        <dbReference type="ARBA" id="ARBA00038905"/>
    </source>
</evidence>
<dbReference type="AlphaFoldDB" id="A0A081C3I3"/>
<evidence type="ECO:0000256" key="12">
    <source>
        <dbReference type="PIRSR" id="PIRSR603561-1"/>
    </source>
</evidence>
<dbReference type="Gene3D" id="3.90.79.10">
    <property type="entry name" value="Nucleoside Triphosphate Pyrophosphohydrolase"/>
    <property type="match status" value="1"/>
</dbReference>
<evidence type="ECO:0000256" key="3">
    <source>
        <dbReference type="ARBA" id="ARBA00022457"/>
    </source>
</evidence>
<evidence type="ECO:0000256" key="2">
    <source>
        <dbReference type="ARBA" id="ARBA00005582"/>
    </source>
</evidence>
<keyword evidence="5 13" id="KW-0479">Metal-binding</keyword>
<dbReference type="GO" id="GO:0044716">
    <property type="term" value="F:8-oxo-GDP phosphatase activity"/>
    <property type="evidence" value="ECO:0007669"/>
    <property type="project" value="TreeGrafter"/>
</dbReference>
<proteinExistence type="inferred from homology"/>
<evidence type="ECO:0000256" key="7">
    <source>
        <dbReference type="ARBA" id="ARBA00022801"/>
    </source>
</evidence>
<dbReference type="GO" id="GO:0006260">
    <property type="term" value="P:DNA replication"/>
    <property type="evidence" value="ECO:0007669"/>
    <property type="project" value="UniProtKB-KW"/>
</dbReference>
<reference evidence="16" key="1">
    <citation type="journal article" date="2015" name="PeerJ">
        <title>First genomic representation of candidate bacterial phylum KSB3 points to enhanced environmental sensing as a trigger of wastewater bulking.</title>
        <authorList>
            <person name="Sekiguchi Y."/>
            <person name="Ohashi A."/>
            <person name="Parks D.H."/>
            <person name="Yamauchi T."/>
            <person name="Tyson G.W."/>
            <person name="Hugenholtz P."/>
        </authorList>
    </citation>
    <scope>NUCLEOTIDE SEQUENCE [LARGE SCALE GENOMIC DNA]</scope>
</reference>
<dbReference type="SUPFAM" id="SSF55811">
    <property type="entry name" value="Nudix"/>
    <property type="match status" value="1"/>
</dbReference>
<dbReference type="PANTHER" id="PTHR47707">
    <property type="entry name" value="8-OXO-DGTP DIPHOSPHATASE"/>
    <property type="match status" value="1"/>
</dbReference>
<keyword evidence="7 14" id="KW-0378">Hydrolase</keyword>
<dbReference type="HOGENOM" id="CLU_037162_19_3_0"/>
<evidence type="ECO:0000256" key="10">
    <source>
        <dbReference type="ARBA" id="ARBA00035861"/>
    </source>
</evidence>
<dbReference type="InterPro" id="IPR020084">
    <property type="entry name" value="NUDIX_hydrolase_CS"/>
</dbReference>
<dbReference type="EMBL" id="DF820469">
    <property type="protein sequence ID" value="GAK59138.1"/>
    <property type="molecule type" value="Genomic_DNA"/>
</dbReference>
<dbReference type="InterPro" id="IPR003561">
    <property type="entry name" value="Mutator_MutT"/>
</dbReference>
<dbReference type="GO" id="GO:0006281">
    <property type="term" value="P:DNA repair"/>
    <property type="evidence" value="ECO:0007669"/>
    <property type="project" value="UniProtKB-KW"/>
</dbReference>
<evidence type="ECO:0000256" key="4">
    <source>
        <dbReference type="ARBA" id="ARBA00022705"/>
    </source>
</evidence>
<keyword evidence="8 13" id="KW-0460">Magnesium</keyword>
<evidence type="ECO:0000256" key="6">
    <source>
        <dbReference type="ARBA" id="ARBA00022763"/>
    </source>
</evidence>
<feature type="binding site" evidence="13">
    <location>
        <position position="57"/>
    </location>
    <ligand>
        <name>Mg(2+)</name>
        <dbReference type="ChEBI" id="CHEBI:18420"/>
    </ligand>
</feature>
<evidence type="ECO:0000256" key="9">
    <source>
        <dbReference type="ARBA" id="ARBA00023204"/>
    </source>
</evidence>
<dbReference type="InterPro" id="IPR047127">
    <property type="entry name" value="MutT-like"/>
</dbReference>
<evidence type="ECO:0000313" key="17">
    <source>
        <dbReference type="Proteomes" id="UP000030661"/>
    </source>
</evidence>
<dbReference type="GO" id="GO:0008413">
    <property type="term" value="F:8-oxo-7,8-dihydroguanosine triphosphate pyrophosphatase activity"/>
    <property type="evidence" value="ECO:0007669"/>
    <property type="project" value="InterPro"/>
</dbReference>
<keyword evidence="6" id="KW-0227">DNA damage</keyword>
<protein>
    <recommendedName>
        <fullName evidence="11">8-oxo-dGTP diphosphatase</fullName>
        <ecNumber evidence="11">3.6.1.55</ecNumber>
    </recommendedName>
</protein>
<dbReference type="NCBIfam" id="TIGR00586">
    <property type="entry name" value="mutt"/>
    <property type="match status" value="1"/>
</dbReference>
<dbReference type="PANTHER" id="PTHR47707:SF1">
    <property type="entry name" value="NUDIX HYDROLASE FAMILY PROTEIN"/>
    <property type="match status" value="1"/>
</dbReference>
<dbReference type="Proteomes" id="UP000030661">
    <property type="component" value="Unassembled WGS sequence"/>
</dbReference>
<feature type="domain" description="Nudix hydrolase" evidence="15">
    <location>
        <begin position="3"/>
        <end position="128"/>
    </location>
</feature>
<dbReference type="EC" id="3.6.1.55" evidence="11"/>
<dbReference type="InterPro" id="IPR000086">
    <property type="entry name" value="NUDIX_hydrolase_dom"/>
</dbReference>
<evidence type="ECO:0000259" key="15">
    <source>
        <dbReference type="PROSITE" id="PS51462"/>
    </source>
</evidence>
<evidence type="ECO:0000313" key="16">
    <source>
        <dbReference type="EMBL" id="GAK59138.1"/>
    </source>
</evidence>
<feature type="binding site" evidence="12">
    <location>
        <begin position="34"/>
        <end position="37"/>
    </location>
    <ligand>
        <name>8-oxo-dGTP</name>
        <dbReference type="ChEBI" id="CHEBI:77896"/>
    </ligand>
</feature>
<dbReference type="PROSITE" id="PS51462">
    <property type="entry name" value="NUDIX"/>
    <property type="match status" value="1"/>
</dbReference>
<feature type="binding site" evidence="13">
    <location>
        <position position="37"/>
    </location>
    <ligand>
        <name>Mg(2+)</name>
        <dbReference type="ChEBI" id="CHEBI:18420"/>
    </ligand>
</feature>
<evidence type="ECO:0000256" key="5">
    <source>
        <dbReference type="ARBA" id="ARBA00022723"/>
    </source>
</evidence>
<keyword evidence="17" id="KW-1185">Reference proteome</keyword>
<dbReference type="InterPro" id="IPR015797">
    <property type="entry name" value="NUDIX_hydrolase-like_dom_sf"/>
</dbReference>
<keyword evidence="3" id="KW-0515">Mutator protein</keyword>
<keyword evidence="9" id="KW-0234">DNA repair</keyword>
<name>A0A081C3I3_VECG1</name>
<dbReference type="PRINTS" id="PR00502">
    <property type="entry name" value="NUDIXFAMILY"/>
</dbReference>
<dbReference type="STRING" id="1499967.U27_06114"/>
<comment type="catalytic activity">
    <reaction evidence="10">
        <text>8-oxo-dGTP + H2O = 8-oxo-dGMP + diphosphate + H(+)</text>
        <dbReference type="Rhea" id="RHEA:31575"/>
        <dbReference type="ChEBI" id="CHEBI:15377"/>
        <dbReference type="ChEBI" id="CHEBI:15378"/>
        <dbReference type="ChEBI" id="CHEBI:33019"/>
        <dbReference type="ChEBI" id="CHEBI:63224"/>
        <dbReference type="ChEBI" id="CHEBI:77896"/>
        <dbReference type="EC" id="3.6.1.55"/>
    </reaction>
</comment>
<dbReference type="InterPro" id="IPR020476">
    <property type="entry name" value="Nudix_hydrolase"/>
</dbReference>